<dbReference type="InterPro" id="IPR013149">
    <property type="entry name" value="ADH-like_C"/>
</dbReference>
<dbReference type="InterPro" id="IPR036291">
    <property type="entry name" value="NAD(P)-bd_dom_sf"/>
</dbReference>
<comment type="caution">
    <text evidence="2">The sequence shown here is derived from an EMBL/GenBank/DDBJ whole genome shotgun (WGS) entry which is preliminary data.</text>
</comment>
<dbReference type="Proteomes" id="UP001377567">
    <property type="component" value="Unassembled WGS sequence"/>
</dbReference>
<dbReference type="PANTHER" id="PTHR45348">
    <property type="entry name" value="HYPOTHETICAL OXIDOREDUCTASE (EUROFUNG)"/>
    <property type="match status" value="1"/>
</dbReference>
<evidence type="ECO:0000313" key="3">
    <source>
        <dbReference type="Proteomes" id="UP001377567"/>
    </source>
</evidence>
<evidence type="ECO:0000259" key="1">
    <source>
        <dbReference type="SMART" id="SM00829"/>
    </source>
</evidence>
<feature type="domain" description="Enoyl reductase (ER)" evidence="1">
    <location>
        <begin position="14"/>
        <end position="368"/>
    </location>
</feature>
<organism evidence="2 3">
    <name type="scientific">Maudiozyma humilis</name>
    <name type="common">Sour dough yeast</name>
    <name type="synonym">Kazachstania humilis</name>
    <dbReference type="NCBI Taxonomy" id="51915"/>
    <lineage>
        <taxon>Eukaryota</taxon>
        <taxon>Fungi</taxon>
        <taxon>Dikarya</taxon>
        <taxon>Ascomycota</taxon>
        <taxon>Saccharomycotina</taxon>
        <taxon>Saccharomycetes</taxon>
        <taxon>Saccharomycetales</taxon>
        <taxon>Saccharomycetaceae</taxon>
        <taxon>Maudiozyma</taxon>
    </lineage>
</organism>
<evidence type="ECO:0000313" key="2">
    <source>
        <dbReference type="EMBL" id="GMM54106.1"/>
    </source>
</evidence>
<gene>
    <name evidence="2" type="ORF">DAKH74_007220</name>
</gene>
<dbReference type="Gene3D" id="3.90.180.10">
    <property type="entry name" value="Medium-chain alcohol dehydrogenases, catalytic domain"/>
    <property type="match status" value="1"/>
</dbReference>
<dbReference type="InterPro" id="IPR011032">
    <property type="entry name" value="GroES-like_sf"/>
</dbReference>
<dbReference type="SUPFAM" id="SSF51735">
    <property type="entry name" value="NAD(P)-binding Rossmann-fold domains"/>
    <property type="match status" value="1"/>
</dbReference>
<dbReference type="SMART" id="SM00829">
    <property type="entry name" value="PKS_ER"/>
    <property type="match status" value="1"/>
</dbReference>
<dbReference type="CDD" id="cd08249">
    <property type="entry name" value="enoyl_reductase_like"/>
    <property type="match status" value="1"/>
</dbReference>
<dbReference type="Gene3D" id="3.40.50.720">
    <property type="entry name" value="NAD(P)-binding Rossmann-like Domain"/>
    <property type="match status" value="1"/>
</dbReference>
<dbReference type="InterPro" id="IPR020843">
    <property type="entry name" value="ER"/>
</dbReference>
<dbReference type="PANTHER" id="PTHR45348:SF2">
    <property type="entry name" value="ZINC-TYPE ALCOHOL DEHYDROGENASE-LIKE PROTEIN C2E1P3.01"/>
    <property type="match status" value="1"/>
</dbReference>
<reference evidence="2 3" key="1">
    <citation type="journal article" date="2023" name="Elife">
        <title>Identification of key yeast species and microbe-microbe interactions impacting larval growth of Drosophila in the wild.</title>
        <authorList>
            <person name="Mure A."/>
            <person name="Sugiura Y."/>
            <person name="Maeda R."/>
            <person name="Honda K."/>
            <person name="Sakurai N."/>
            <person name="Takahashi Y."/>
            <person name="Watada M."/>
            <person name="Katoh T."/>
            <person name="Gotoh A."/>
            <person name="Gotoh Y."/>
            <person name="Taniguchi I."/>
            <person name="Nakamura K."/>
            <person name="Hayashi T."/>
            <person name="Katayama T."/>
            <person name="Uemura T."/>
            <person name="Hattori Y."/>
        </authorList>
    </citation>
    <scope>NUCLEOTIDE SEQUENCE [LARGE SCALE GENOMIC DNA]</scope>
    <source>
        <strain evidence="2 3">KH-74</strain>
    </source>
</reference>
<sequence>MSLPTTMKAVVIEGDKPVVKEVPLPPLEDGCFLVKAKAVAGNPIDWKSAVFKIGPQGSILGCDVAGDVVKLGPNVDTNEFKVGDKVVGFIHGASMRLPTNGAFAEYVSMDSKLAYHCSPNTAVSGKESLPEGIVSSYESFATLPVSLTTAGLALTHEMGNKLEWEPKQPQHNFPILLWGGATAIGQLLIQLAKRLHGYSKIVVVASRKHEAQLKAYGADELFDYHDADVIDQIKSKYPNIQHLIDCVSNAETIQQVYKCASEREPATLLQLTDNSIENIKPEDRRDNVKIIDTKLYLISGHDAQFGPIFVPKDLVYRKSAITFINFITPKLHNGGIHHIPVKIYHGLEGAAQLTDDIQNGNYSGEKLVSVL</sequence>
<protein>
    <recommendedName>
        <fullName evidence="1">Enoyl reductase (ER) domain-containing protein</fullName>
    </recommendedName>
</protein>
<keyword evidence="3" id="KW-1185">Reference proteome</keyword>
<proteinExistence type="predicted"/>
<dbReference type="InterPro" id="IPR013154">
    <property type="entry name" value="ADH-like_N"/>
</dbReference>
<dbReference type="InterPro" id="IPR047122">
    <property type="entry name" value="Trans-enoyl_RdTase-like"/>
</dbReference>
<dbReference type="SUPFAM" id="SSF50129">
    <property type="entry name" value="GroES-like"/>
    <property type="match status" value="1"/>
</dbReference>
<dbReference type="Pfam" id="PF08240">
    <property type="entry name" value="ADH_N"/>
    <property type="match status" value="1"/>
</dbReference>
<name>A0AAV5RRF1_MAUHU</name>
<accession>A0AAV5RRF1</accession>
<dbReference type="EMBL" id="BTGD01000001">
    <property type="protein sequence ID" value="GMM54106.1"/>
    <property type="molecule type" value="Genomic_DNA"/>
</dbReference>
<dbReference type="Pfam" id="PF00107">
    <property type="entry name" value="ADH_zinc_N"/>
    <property type="match status" value="1"/>
</dbReference>
<dbReference type="GO" id="GO:0016651">
    <property type="term" value="F:oxidoreductase activity, acting on NAD(P)H"/>
    <property type="evidence" value="ECO:0007669"/>
    <property type="project" value="InterPro"/>
</dbReference>
<dbReference type="AlphaFoldDB" id="A0AAV5RRF1"/>